<dbReference type="RefSeq" id="WP_379977622.1">
    <property type="nucleotide sequence ID" value="NZ_JBHSFV010000002.1"/>
</dbReference>
<keyword evidence="2" id="KW-1185">Reference proteome</keyword>
<evidence type="ECO:0000313" key="1">
    <source>
        <dbReference type="EMBL" id="MFC4633420.1"/>
    </source>
</evidence>
<sequence>MKKSLILGLTLGILFSCSNDLDETETVANEALVTETETINSGILDDPAFKSFELDGEVITDPRLIEESYANSHYVEQNYAYNKVVMYSTQEEFNEYLKVNPEIARRIQEAKTSTDAGISSYSGSAIANGEVPSLAKEQNFPVDANSRTLSNSQIDAITNLDTFHTDLHYAYAIANSSTSGRTYTFDLYSNPDLTTGGIGANKITASNTSTTVGTTTMNMNIGFGYIFNNSFATIHLSNDSNSLYYVYAVENANYTGSYKVVVVGSRQHVELTRSNFGPNNASPKSIFAWQL</sequence>
<accession>A0ABV9HUP0</accession>
<protein>
    <recommendedName>
        <fullName evidence="3">Lipoprotein</fullName>
    </recommendedName>
</protein>
<name>A0ABV9HUP0_9FLAO</name>
<comment type="caution">
    <text evidence="1">The sequence shown here is derived from an EMBL/GenBank/DDBJ whole genome shotgun (WGS) entry which is preliminary data.</text>
</comment>
<dbReference type="EMBL" id="JBHSFV010000002">
    <property type="protein sequence ID" value="MFC4633420.1"/>
    <property type="molecule type" value="Genomic_DNA"/>
</dbReference>
<dbReference type="Proteomes" id="UP001596043">
    <property type="component" value="Unassembled WGS sequence"/>
</dbReference>
<evidence type="ECO:0008006" key="3">
    <source>
        <dbReference type="Google" id="ProtNLM"/>
    </source>
</evidence>
<organism evidence="1 2">
    <name type="scientific">Dokdonia ponticola</name>
    <dbReference type="NCBI Taxonomy" id="2041041"/>
    <lineage>
        <taxon>Bacteria</taxon>
        <taxon>Pseudomonadati</taxon>
        <taxon>Bacteroidota</taxon>
        <taxon>Flavobacteriia</taxon>
        <taxon>Flavobacteriales</taxon>
        <taxon>Flavobacteriaceae</taxon>
        <taxon>Dokdonia</taxon>
    </lineage>
</organism>
<dbReference type="PROSITE" id="PS51257">
    <property type="entry name" value="PROKAR_LIPOPROTEIN"/>
    <property type="match status" value="1"/>
</dbReference>
<reference evidence="2" key="1">
    <citation type="journal article" date="2019" name="Int. J. Syst. Evol. Microbiol.">
        <title>The Global Catalogue of Microorganisms (GCM) 10K type strain sequencing project: providing services to taxonomists for standard genome sequencing and annotation.</title>
        <authorList>
            <consortium name="The Broad Institute Genomics Platform"/>
            <consortium name="The Broad Institute Genome Sequencing Center for Infectious Disease"/>
            <person name="Wu L."/>
            <person name="Ma J."/>
        </authorList>
    </citation>
    <scope>NUCLEOTIDE SEQUENCE [LARGE SCALE GENOMIC DNA]</scope>
    <source>
        <strain evidence="2">YJ-61-S</strain>
    </source>
</reference>
<evidence type="ECO:0000313" key="2">
    <source>
        <dbReference type="Proteomes" id="UP001596043"/>
    </source>
</evidence>
<proteinExistence type="predicted"/>
<gene>
    <name evidence="1" type="ORF">ACFO3O_05855</name>
</gene>